<dbReference type="InterPro" id="IPR037210">
    <property type="entry name" value="YoaC-like_sf"/>
</dbReference>
<dbReference type="Gene3D" id="1.20.1290.30">
    <property type="match status" value="1"/>
</dbReference>
<protein>
    <submittedName>
        <fullName evidence="1">Uncharacterized protein</fullName>
    </submittedName>
</protein>
<reference evidence="1 2" key="1">
    <citation type="submission" date="2019-09" db="EMBL/GenBank/DDBJ databases">
        <title>Draft genome sequences of 48 bacterial type strains from the CCUG.</title>
        <authorList>
            <person name="Tunovic T."/>
            <person name="Pineiro-Iglesias B."/>
            <person name="Unosson C."/>
            <person name="Inganas E."/>
            <person name="Ohlen M."/>
            <person name="Cardew S."/>
            <person name="Jensie-Markopoulos S."/>
            <person name="Salva-Serra F."/>
            <person name="Jaen-Luchoro D."/>
            <person name="Karlsson R."/>
            <person name="Svensson-Stadler L."/>
            <person name="Chun J."/>
            <person name="Moore E."/>
        </authorList>
    </citation>
    <scope>NUCLEOTIDE SEQUENCE [LARGE SCALE GENOMIC DNA]</scope>
    <source>
        <strain evidence="1 2">CCUG 65686</strain>
    </source>
</reference>
<name>A0A6L3MVL8_9BURK</name>
<evidence type="ECO:0000313" key="1">
    <source>
        <dbReference type="EMBL" id="KAB0636147.1"/>
    </source>
</evidence>
<gene>
    <name evidence="1" type="ORF">F7R25_20945</name>
</gene>
<dbReference type="Proteomes" id="UP000473470">
    <property type="component" value="Unassembled WGS sequence"/>
</dbReference>
<evidence type="ECO:0000313" key="2">
    <source>
        <dbReference type="Proteomes" id="UP000473470"/>
    </source>
</evidence>
<sequence length="229" mass="24528">MTTRTPRFLIENVGPDKAKVGFALSEAATYCNEHHIEHLVLAVSSKGTFPQGIVAETLGSTAVKALQAGNSVTLGNTGVKMTLVYPAVFSGAPSDALFLAMHLTLPDIEKIDDLPSTAAIVFVPWLEGHGKEWLSTWQPTTWGTSTWHATPSTMAPEVTAALSRLQSSINVATGLLHSADKKAATATFKALRSGGHTIDPDEIKRWAWRSGWGQRGVNDLVAVAHKYQG</sequence>
<comment type="caution">
    <text evidence="1">The sequence shown here is derived from an EMBL/GenBank/DDBJ whole genome shotgun (WGS) entry which is preliminary data.</text>
</comment>
<organism evidence="1 2">
    <name type="scientific">Burkholderia stagnalis</name>
    <dbReference type="NCBI Taxonomy" id="1503054"/>
    <lineage>
        <taxon>Bacteria</taxon>
        <taxon>Pseudomonadati</taxon>
        <taxon>Pseudomonadota</taxon>
        <taxon>Betaproteobacteria</taxon>
        <taxon>Burkholderiales</taxon>
        <taxon>Burkholderiaceae</taxon>
        <taxon>Burkholderia</taxon>
        <taxon>Burkholderia cepacia complex</taxon>
    </lineage>
</organism>
<dbReference type="RefSeq" id="WP_059567429.1">
    <property type="nucleotide sequence ID" value="NZ_CABVPM010000045.1"/>
</dbReference>
<dbReference type="AlphaFoldDB" id="A0A6L3MVL8"/>
<proteinExistence type="predicted"/>
<dbReference type="EMBL" id="VZOK01000031">
    <property type="protein sequence ID" value="KAB0636147.1"/>
    <property type="molecule type" value="Genomic_DNA"/>
</dbReference>
<accession>A0A6L3MVL8</accession>